<dbReference type="PANTHER" id="PTHR40446:SF2">
    <property type="entry name" value="N-ACETYLGLUCOSAMINE-1-PHOSPHODIESTER ALPHA-N-ACETYLGLUCOSAMINIDASE"/>
    <property type="match status" value="1"/>
</dbReference>
<evidence type="ECO:0000313" key="3">
    <source>
        <dbReference type="EMBL" id="NYD39067.1"/>
    </source>
</evidence>
<evidence type="ECO:0000313" key="4">
    <source>
        <dbReference type="Proteomes" id="UP000535890"/>
    </source>
</evidence>
<dbReference type="RefSeq" id="WP_179796431.1">
    <property type="nucleotide sequence ID" value="NZ_BAABHP010000022.1"/>
</dbReference>
<reference evidence="3 4" key="1">
    <citation type="submission" date="2020-07" db="EMBL/GenBank/DDBJ databases">
        <title>Sequencing the genomes of 1000 actinobacteria strains.</title>
        <authorList>
            <person name="Klenk H.-P."/>
        </authorList>
    </citation>
    <scope>NUCLEOTIDE SEQUENCE [LARGE SCALE GENOMIC DNA]</scope>
    <source>
        <strain evidence="3 4">DSM 45772</strain>
    </source>
</reference>
<feature type="chain" id="PRO_5031284121" description="Phosphodiester glycosidase domain-containing protein" evidence="1">
    <location>
        <begin position="24"/>
        <end position="406"/>
    </location>
</feature>
<dbReference type="Pfam" id="PF09992">
    <property type="entry name" value="NAGPA"/>
    <property type="match status" value="1"/>
</dbReference>
<keyword evidence="1" id="KW-0732">Signal</keyword>
<comment type="caution">
    <text evidence="3">The sequence shown here is derived from an EMBL/GenBank/DDBJ whole genome shotgun (WGS) entry which is preliminary data.</text>
</comment>
<dbReference type="Proteomes" id="UP000535890">
    <property type="component" value="Unassembled WGS sequence"/>
</dbReference>
<name>A0A7Y9J808_9PSEU</name>
<dbReference type="AlphaFoldDB" id="A0A7Y9J808"/>
<sequence length="406" mass="40508">MTAGRVGLAALVAGVVLAPTALAAPPPPPSPPPSDGRVLDTLLSPRGGDVPGTEYREFTTTAAAGRVRGHLIRVDLANRTVAVRLLRPAVVTAVGTVPDLAARANAIGAVNGNFFDEGGTGASVGVEFENKALIKSAVPLGRRPAPPGPPGSSPDTVIGIDTQGIGRIGRVLFSGSVRFAGREVPLAGLNLYAVPVGGIAAFTPAWGGRTRARTVCGSDTDAKAPCAGAAVEVRVKAGKAVAVGPVGTTAVPAGEVALVARDGAAAPLRALRPGDPVDARWTALAPDTPPLRTALGALALVRDGAPWPGLQTTERAPRTAVGLSTDGRTLWLIAVDGRQEASVGATLAELGRLITDLGIPQAVALDGGGSTQMVRRPAGGALAVANVPSSKPLRAVADGLAVVPAG</sequence>
<protein>
    <recommendedName>
        <fullName evidence="2">Phosphodiester glycosidase domain-containing protein</fullName>
    </recommendedName>
</protein>
<dbReference type="EMBL" id="JACCBN010000001">
    <property type="protein sequence ID" value="NYD39067.1"/>
    <property type="molecule type" value="Genomic_DNA"/>
</dbReference>
<feature type="domain" description="Phosphodiester glycosidase" evidence="2">
    <location>
        <begin position="240"/>
        <end position="402"/>
    </location>
</feature>
<organism evidence="3 4">
    <name type="scientific">Actinomycetospora corticicola</name>
    <dbReference type="NCBI Taxonomy" id="663602"/>
    <lineage>
        <taxon>Bacteria</taxon>
        <taxon>Bacillati</taxon>
        <taxon>Actinomycetota</taxon>
        <taxon>Actinomycetes</taxon>
        <taxon>Pseudonocardiales</taxon>
        <taxon>Pseudonocardiaceae</taxon>
        <taxon>Actinomycetospora</taxon>
    </lineage>
</organism>
<dbReference type="InterPro" id="IPR018711">
    <property type="entry name" value="NAGPA"/>
</dbReference>
<feature type="signal peptide" evidence="1">
    <location>
        <begin position="1"/>
        <end position="23"/>
    </location>
</feature>
<keyword evidence="4" id="KW-1185">Reference proteome</keyword>
<proteinExistence type="predicted"/>
<dbReference type="PANTHER" id="PTHR40446">
    <property type="entry name" value="N-ACETYLGLUCOSAMINE-1-PHOSPHODIESTER ALPHA-N-ACETYLGLUCOSAMINIDASE"/>
    <property type="match status" value="1"/>
</dbReference>
<evidence type="ECO:0000259" key="2">
    <source>
        <dbReference type="Pfam" id="PF09992"/>
    </source>
</evidence>
<evidence type="ECO:0000256" key="1">
    <source>
        <dbReference type="SAM" id="SignalP"/>
    </source>
</evidence>
<accession>A0A7Y9J808</accession>
<gene>
    <name evidence="3" type="ORF">BJ983_005169</name>
</gene>